<dbReference type="InterPro" id="IPR008929">
    <property type="entry name" value="Chondroitin_lyas"/>
</dbReference>
<evidence type="ECO:0000256" key="3">
    <source>
        <dbReference type="ARBA" id="ARBA00022764"/>
    </source>
</evidence>
<organism evidence="7 8">
    <name type="scientific">Lachnoclostridium phytofermentans (strain ATCC 700394 / DSM 18823 / ISDg)</name>
    <name type="common">Clostridium phytofermentans</name>
    <dbReference type="NCBI Taxonomy" id="357809"/>
    <lineage>
        <taxon>Bacteria</taxon>
        <taxon>Bacillati</taxon>
        <taxon>Bacillota</taxon>
        <taxon>Clostridia</taxon>
        <taxon>Lachnospirales</taxon>
        <taxon>Lachnospiraceae</taxon>
    </lineage>
</organism>
<dbReference type="eggNOG" id="ENOG502Z7XC">
    <property type="taxonomic scope" value="Bacteria"/>
</dbReference>
<dbReference type="InterPro" id="IPR012480">
    <property type="entry name" value="Hepar_II_III_C"/>
</dbReference>
<feature type="domain" description="Heparin-sulfate lyase N-terminal" evidence="6">
    <location>
        <begin position="222"/>
        <end position="317"/>
    </location>
</feature>
<evidence type="ECO:0000259" key="6">
    <source>
        <dbReference type="Pfam" id="PF16889"/>
    </source>
</evidence>
<feature type="domain" description="Heparinase II/III-like C-terminal" evidence="5">
    <location>
        <begin position="385"/>
        <end position="533"/>
    </location>
</feature>
<keyword evidence="2" id="KW-0732">Signal</keyword>
<evidence type="ECO:0000313" key="8">
    <source>
        <dbReference type="Proteomes" id="UP000000370"/>
    </source>
</evidence>
<evidence type="ECO:0000256" key="2">
    <source>
        <dbReference type="ARBA" id="ARBA00022729"/>
    </source>
</evidence>
<evidence type="ECO:0000256" key="4">
    <source>
        <dbReference type="ARBA" id="ARBA00023239"/>
    </source>
</evidence>
<dbReference type="EMBL" id="CP000885">
    <property type="protein sequence ID" value="ABX40876.1"/>
    <property type="molecule type" value="Genomic_DNA"/>
</dbReference>
<keyword evidence="3" id="KW-0574">Periplasm</keyword>
<dbReference type="CAZy" id="PL17">
    <property type="family name" value="Polysaccharide Lyase Family 17"/>
</dbReference>
<dbReference type="Gene3D" id="2.70.98.70">
    <property type="match status" value="1"/>
</dbReference>
<dbReference type="GO" id="GO:0016829">
    <property type="term" value="F:lyase activity"/>
    <property type="evidence" value="ECO:0007669"/>
    <property type="project" value="UniProtKB-KW"/>
</dbReference>
<dbReference type="Proteomes" id="UP000000370">
    <property type="component" value="Chromosome"/>
</dbReference>
<protein>
    <submittedName>
        <fullName evidence="7">Heparinase II/III family protein</fullName>
    </submittedName>
</protein>
<dbReference type="InterPro" id="IPR031680">
    <property type="entry name" value="Hepar_II_III_N"/>
</dbReference>
<dbReference type="AlphaFoldDB" id="A9KI42"/>
<dbReference type="Pfam" id="PF07940">
    <property type="entry name" value="Hepar_II_III_C"/>
    <property type="match status" value="1"/>
</dbReference>
<evidence type="ECO:0000259" key="5">
    <source>
        <dbReference type="Pfam" id="PF07940"/>
    </source>
</evidence>
<sequence>MYFEYQNYLKNNENYHDMLTAMKQETEYFMERFKDDPRFLSGWGHGYFCNEDGGRLIYDINKPYEHKCSICGKVYSEFIYDSYFITMFRNDAVVTAMKAALLYAVYAEEKYLTFVKTIVGFYADNYEHFAVHAKEKINCNLNEDVGGAGKIMPQGLNEAIVAIRFIIALELVKDSLDTTWIQEVNEKLFAPMVKLLLPQKMHIHNIPVWINSAIGSMGLFFQEEEWVKEATKNPYHVYEQIRKGVTDSGFWYEGSIHYNFFALEGLMSFLVFAKAYHLEIPADINETVFHMLEAAYEYAFDNDLFPNPSDGWPNISLKTYSYIYFMGYKVFGEKVLPFIKHIENTPGERGKLPLSEPYYYKNKISLERILFGPDIMELKAEEIKSRGSKNFSGSNCAILRNNEFNVFLKYGHQTKSHAHPDKMNIEIMVGGKVLTKDLSNSGYASKLCNGWHRTIAAHNTCVVNGMSTDITKSGEVTQFSDNLIEAKAMAYEGVMYTRKFELRDETLLDSFLVSCEKSSVIDWFFHFETPIETEQLKLKEVNLFTEYPYVTKVSEIETEEKTLILKNDLVTMQLILEEGVKVYFTKTYNNPANTMRDTIILRKEGKEARFQNVITKLKNGLN</sequence>
<dbReference type="PANTHER" id="PTHR39210">
    <property type="entry name" value="HEPARIN-SULFATE LYASE"/>
    <property type="match status" value="1"/>
</dbReference>
<proteinExistence type="predicted"/>
<evidence type="ECO:0000313" key="7">
    <source>
        <dbReference type="EMBL" id="ABX40876.1"/>
    </source>
</evidence>
<comment type="subcellular location">
    <subcellularLocation>
        <location evidence="1">Periplasm</location>
    </subcellularLocation>
</comment>
<dbReference type="RefSeq" id="WP_012198520.1">
    <property type="nucleotide sequence ID" value="NC_010001.1"/>
</dbReference>
<dbReference type="HOGENOM" id="CLU_431315_0_0_9"/>
<dbReference type="STRING" id="357809.Cphy_0489"/>
<dbReference type="SUPFAM" id="SSF48230">
    <property type="entry name" value="Chondroitin AC/alginate lyase"/>
    <property type="match status" value="1"/>
</dbReference>
<name>A9KI42_LACP7</name>
<dbReference type="Gene3D" id="1.50.10.100">
    <property type="entry name" value="Chondroitin AC/alginate lyase"/>
    <property type="match status" value="1"/>
</dbReference>
<dbReference type="KEGG" id="cpy:Cphy_0489"/>
<reference evidence="8" key="1">
    <citation type="submission" date="2007-11" db="EMBL/GenBank/DDBJ databases">
        <title>Complete genome sequence of Clostridium phytofermentans ISDg.</title>
        <authorList>
            <person name="Leschine S.B."/>
            <person name="Warnick T.A."/>
            <person name="Blanchard J.L."/>
            <person name="Schnell D.J."/>
            <person name="Petit E.L."/>
            <person name="LaTouf W.G."/>
            <person name="Copeland A."/>
            <person name="Lucas S."/>
            <person name="Lapidus A."/>
            <person name="Barry K."/>
            <person name="Glavina del Rio T."/>
            <person name="Dalin E."/>
            <person name="Tice H."/>
            <person name="Pitluck S."/>
            <person name="Kiss H."/>
            <person name="Brettin T."/>
            <person name="Bruce D."/>
            <person name="Detter J.C."/>
            <person name="Han C."/>
            <person name="Kuske C."/>
            <person name="Schmutz J."/>
            <person name="Larimer F."/>
            <person name="Land M."/>
            <person name="Hauser L."/>
            <person name="Kyrpides N."/>
            <person name="Kim E.A."/>
            <person name="Richardson P."/>
        </authorList>
    </citation>
    <scope>NUCLEOTIDE SEQUENCE [LARGE SCALE GENOMIC DNA]</scope>
    <source>
        <strain evidence="8">ATCC 700394 / DSM 18823 / ISDg</strain>
    </source>
</reference>
<keyword evidence="4" id="KW-0456">Lyase</keyword>
<dbReference type="OrthoDB" id="9772435at2"/>
<dbReference type="Pfam" id="PF16889">
    <property type="entry name" value="Hepar_II_III_N"/>
    <property type="match status" value="1"/>
</dbReference>
<dbReference type="PANTHER" id="PTHR39210:SF1">
    <property type="entry name" value="HEPARIN-SULFATE LYASE"/>
    <property type="match status" value="1"/>
</dbReference>
<gene>
    <name evidence="7" type="ordered locus">Cphy_0489</name>
</gene>
<keyword evidence="8" id="KW-1185">Reference proteome</keyword>
<accession>A9KI42</accession>
<evidence type="ECO:0000256" key="1">
    <source>
        <dbReference type="ARBA" id="ARBA00004418"/>
    </source>
</evidence>
<dbReference type="GO" id="GO:0042597">
    <property type="term" value="C:periplasmic space"/>
    <property type="evidence" value="ECO:0007669"/>
    <property type="project" value="UniProtKB-SubCell"/>
</dbReference>